<protein>
    <submittedName>
        <fullName evidence="1">Uncharacterized protein</fullName>
    </submittedName>
</protein>
<organism evidence="1">
    <name type="scientific">Anguilla anguilla</name>
    <name type="common">European freshwater eel</name>
    <name type="synonym">Muraena anguilla</name>
    <dbReference type="NCBI Taxonomy" id="7936"/>
    <lineage>
        <taxon>Eukaryota</taxon>
        <taxon>Metazoa</taxon>
        <taxon>Chordata</taxon>
        <taxon>Craniata</taxon>
        <taxon>Vertebrata</taxon>
        <taxon>Euteleostomi</taxon>
        <taxon>Actinopterygii</taxon>
        <taxon>Neopterygii</taxon>
        <taxon>Teleostei</taxon>
        <taxon>Anguilliformes</taxon>
        <taxon>Anguillidae</taxon>
        <taxon>Anguilla</taxon>
    </lineage>
</organism>
<name>A0A0E9U0I2_ANGAN</name>
<sequence>MLSSPTSFTIFSSIHLQQHSTYIQLPTQQLINHTCGARAAEYNRS</sequence>
<dbReference type="EMBL" id="GBXM01050074">
    <property type="protein sequence ID" value="JAH58503.1"/>
    <property type="molecule type" value="Transcribed_RNA"/>
</dbReference>
<reference evidence="1" key="2">
    <citation type="journal article" date="2015" name="Fish Shellfish Immunol.">
        <title>Early steps in the European eel (Anguilla anguilla)-Vibrio vulnificus interaction in the gills: Role of the RtxA13 toxin.</title>
        <authorList>
            <person name="Callol A."/>
            <person name="Pajuelo D."/>
            <person name="Ebbesson L."/>
            <person name="Teles M."/>
            <person name="MacKenzie S."/>
            <person name="Amaro C."/>
        </authorList>
    </citation>
    <scope>NUCLEOTIDE SEQUENCE</scope>
</reference>
<evidence type="ECO:0000313" key="1">
    <source>
        <dbReference type="EMBL" id="JAH58503.1"/>
    </source>
</evidence>
<accession>A0A0E9U0I2</accession>
<reference evidence="1" key="1">
    <citation type="submission" date="2014-11" db="EMBL/GenBank/DDBJ databases">
        <authorList>
            <person name="Amaro Gonzalez C."/>
        </authorList>
    </citation>
    <scope>NUCLEOTIDE SEQUENCE</scope>
</reference>
<dbReference type="AlphaFoldDB" id="A0A0E9U0I2"/>
<proteinExistence type="predicted"/>